<feature type="compositionally biased region" description="Basic and acidic residues" evidence="2">
    <location>
        <begin position="633"/>
        <end position="644"/>
    </location>
</feature>
<keyword evidence="3" id="KW-1133">Transmembrane helix</keyword>
<evidence type="ECO:0000256" key="1">
    <source>
        <dbReference type="SAM" id="Coils"/>
    </source>
</evidence>
<dbReference type="EnsemblMetazoa" id="Aqu2.1.19964_001">
    <property type="protein sequence ID" value="Aqu2.1.19964_001"/>
    <property type="gene ID" value="Aqu2.1.19964"/>
</dbReference>
<feature type="transmembrane region" description="Helical" evidence="3">
    <location>
        <begin position="31"/>
        <end position="51"/>
    </location>
</feature>
<name>A0A1X7TXX7_AMPQE</name>
<evidence type="ECO:0000256" key="3">
    <source>
        <dbReference type="SAM" id="Phobius"/>
    </source>
</evidence>
<dbReference type="Gene3D" id="3.80.10.10">
    <property type="entry name" value="Ribonuclease Inhibitor"/>
    <property type="match status" value="1"/>
</dbReference>
<dbReference type="InParanoid" id="A0A1X7TXX7"/>
<evidence type="ECO:0000313" key="4">
    <source>
        <dbReference type="EnsemblMetazoa" id="Aqu2.1.19964_001"/>
    </source>
</evidence>
<protein>
    <recommendedName>
        <fullName evidence="5">Death domain-containing protein</fullName>
    </recommendedName>
</protein>
<evidence type="ECO:0000256" key="2">
    <source>
        <dbReference type="SAM" id="MobiDB-lite"/>
    </source>
</evidence>
<dbReference type="SUPFAM" id="SSF52047">
    <property type="entry name" value="RNI-like"/>
    <property type="match status" value="1"/>
</dbReference>
<reference evidence="4" key="1">
    <citation type="submission" date="2017-05" db="UniProtKB">
        <authorList>
            <consortium name="EnsemblMetazoa"/>
        </authorList>
    </citation>
    <scope>IDENTIFICATION</scope>
</reference>
<sequence>MVWPIEQFDMVDEIFHFLMGLEMETKKEKEIAIMSLVVLTLLTMAKANLTYVTIIDKRALMADFKIDSYNGKYQPCIKDRYKQTPYYRQDNMQHIFVVLEECDAAKCAANFNGVNFTLYVELEVENWDHKGELEAKWALDVLEMDQKETCGTCTYDSTWDPDATNEEHAVNIFKLREEQLKYLNELEDIARLLNEEEILNDDNLDKITKKQIAYETRLYVLLAEIELSISQDHSILLIFARICKHTGNEDLGNDIEKDCTAAFKQSEANFDQFCCEVIGSSIKDIEKRVKSSGAYLSKLISVLKCRRYCIKISSVYDCMAIVERETTILSTSLLEEIASEVKSRIAMKNIGQLKNDLRKQALCSIPFEEPCCLTTVETLSIAMTYDPDKSFAATENMLSNIFGNLFEDVVRWHSIDEEGIVCYFPPVYATIVIDRILKKMKQIKTITVGYLSVYDEFLYDETIQTLMERIDALEERNSELEKTNKTLFKSIKELQTKIADLEEESCLKEKLQMKDKILRMTIQENEYLQSIIHGTRDLEEKTSEEQKEIEIFQEKISLLSCQLEQNKAYNQKEYNSLENQNKALVKALQQKTALSETTLQQLAKTEVEAGILREMLSVEKRRNITTSDSNNPIHKEATIKEETTSQHTPPMSQQQKYDPHTESISESDSEISLTAPSLKTCKEIQIQQAILSLHDAFVDSTSAILLQLPESITYLHINRTPLSHDSVHSIIQLLQRLKALHLTDVALPSTSLSYILNVLLTNESLEEFKIQFSSQMILPLSSTSAASYAEAISNVVRRNSILQYFSALGLRLDEAGVVKILLALAKDNSTLRLLTLDQSHQDTAYRFAEANGPIKDRLNFVMLHSQMYKSPLQSKSIPSGHLRQ</sequence>
<feature type="region of interest" description="Disordered" evidence="2">
    <location>
        <begin position="624"/>
        <end position="669"/>
    </location>
</feature>
<keyword evidence="3" id="KW-0812">Transmembrane</keyword>
<accession>A0A1X7TXX7</accession>
<dbReference type="AlphaFoldDB" id="A0A1X7TXX7"/>
<feature type="coiled-coil region" evidence="1">
    <location>
        <begin position="463"/>
        <end position="504"/>
    </location>
</feature>
<keyword evidence="3" id="KW-0472">Membrane</keyword>
<proteinExistence type="predicted"/>
<feature type="coiled-coil region" evidence="1">
    <location>
        <begin position="535"/>
        <end position="597"/>
    </location>
</feature>
<feature type="compositionally biased region" description="Polar residues" evidence="2">
    <location>
        <begin position="645"/>
        <end position="656"/>
    </location>
</feature>
<organism evidence="4">
    <name type="scientific">Amphimedon queenslandica</name>
    <name type="common">Sponge</name>
    <dbReference type="NCBI Taxonomy" id="400682"/>
    <lineage>
        <taxon>Eukaryota</taxon>
        <taxon>Metazoa</taxon>
        <taxon>Porifera</taxon>
        <taxon>Demospongiae</taxon>
        <taxon>Heteroscleromorpha</taxon>
        <taxon>Haplosclerida</taxon>
        <taxon>Niphatidae</taxon>
        <taxon>Amphimedon</taxon>
    </lineage>
</organism>
<evidence type="ECO:0008006" key="5">
    <source>
        <dbReference type="Google" id="ProtNLM"/>
    </source>
</evidence>
<keyword evidence="1" id="KW-0175">Coiled coil</keyword>
<dbReference type="InterPro" id="IPR032675">
    <property type="entry name" value="LRR_dom_sf"/>
</dbReference>